<evidence type="ECO:0000256" key="10">
    <source>
        <dbReference type="ARBA" id="ARBA00022777"/>
    </source>
</evidence>
<dbReference type="Pfam" id="PF00672">
    <property type="entry name" value="HAMP"/>
    <property type="match status" value="1"/>
</dbReference>
<dbReference type="Gene3D" id="1.10.287.130">
    <property type="match status" value="1"/>
</dbReference>
<dbReference type="Gene3D" id="3.30.565.10">
    <property type="entry name" value="Histidine kinase-like ATPase, C-terminal domain"/>
    <property type="match status" value="1"/>
</dbReference>
<dbReference type="EMBL" id="LQQU01000007">
    <property type="protein sequence ID" value="KZE34487.1"/>
    <property type="molecule type" value="Genomic_DNA"/>
</dbReference>
<keyword evidence="7" id="KW-0808">Transferase</keyword>
<accession>A0A163DDU4</accession>
<dbReference type="SUPFAM" id="SSF55874">
    <property type="entry name" value="ATPase domain of HSP90 chaperone/DNA topoisomerase II/histidine kinase"/>
    <property type="match status" value="1"/>
</dbReference>
<name>A0A163DDU4_9NEIS</name>
<dbReference type="InterPro" id="IPR004358">
    <property type="entry name" value="Sig_transdc_His_kin-like_C"/>
</dbReference>
<dbReference type="AlphaFoldDB" id="A0A163DDU4"/>
<evidence type="ECO:0000256" key="9">
    <source>
        <dbReference type="ARBA" id="ARBA00022741"/>
    </source>
</evidence>
<evidence type="ECO:0000256" key="12">
    <source>
        <dbReference type="ARBA" id="ARBA00022989"/>
    </source>
</evidence>
<dbReference type="CDD" id="cd00075">
    <property type="entry name" value="HATPase"/>
    <property type="match status" value="1"/>
</dbReference>
<dbReference type="SMART" id="SM00388">
    <property type="entry name" value="HisKA"/>
    <property type="match status" value="1"/>
</dbReference>
<keyword evidence="6" id="KW-0597">Phosphoprotein</keyword>
<dbReference type="PRINTS" id="PR00344">
    <property type="entry name" value="BCTRLSENSOR"/>
</dbReference>
<evidence type="ECO:0000256" key="5">
    <source>
        <dbReference type="ARBA" id="ARBA00022519"/>
    </source>
</evidence>
<dbReference type="InterPro" id="IPR003661">
    <property type="entry name" value="HisK_dim/P_dom"/>
</dbReference>
<dbReference type="PROSITE" id="PS50109">
    <property type="entry name" value="HIS_KIN"/>
    <property type="match status" value="1"/>
</dbReference>
<keyword evidence="5" id="KW-0997">Cell inner membrane</keyword>
<feature type="domain" description="HAMP" evidence="17">
    <location>
        <begin position="185"/>
        <end position="237"/>
    </location>
</feature>
<keyword evidence="19" id="KW-1185">Reference proteome</keyword>
<dbReference type="InterPro" id="IPR036890">
    <property type="entry name" value="HATPase_C_sf"/>
</dbReference>
<dbReference type="SMART" id="SM00304">
    <property type="entry name" value="HAMP"/>
    <property type="match status" value="1"/>
</dbReference>
<dbReference type="SUPFAM" id="SSF47384">
    <property type="entry name" value="Homodimeric domain of signal transducing histidine kinase"/>
    <property type="match status" value="1"/>
</dbReference>
<keyword evidence="9" id="KW-0547">Nucleotide-binding</keyword>
<dbReference type="CDD" id="cd00082">
    <property type="entry name" value="HisKA"/>
    <property type="match status" value="1"/>
</dbReference>
<dbReference type="InterPro" id="IPR005467">
    <property type="entry name" value="His_kinase_dom"/>
</dbReference>
<dbReference type="InterPro" id="IPR050980">
    <property type="entry name" value="2C_sensor_his_kinase"/>
</dbReference>
<dbReference type="SMART" id="SM00387">
    <property type="entry name" value="HATPase_c"/>
    <property type="match status" value="1"/>
</dbReference>
<evidence type="ECO:0000313" key="19">
    <source>
        <dbReference type="Proteomes" id="UP000076625"/>
    </source>
</evidence>
<dbReference type="InterPro" id="IPR038421">
    <property type="entry name" value="RisS_PPD_sf"/>
</dbReference>
<dbReference type="PROSITE" id="PS50885">
    <property type="entry name" value="HAMP"/>
    <property type="match status" value="1"/>
</dbReference>
<keyword evidence="14 15" id="KW-0472">Membrane</keyword>
<dbReference type="Gene3D" id="6.10.340.10">
    <property type="match status" value="1"/>
</dbReference>
<gene>
    <name evidence="18" type="ORF">AVW16_06205</name>
</gene>
<reference evidence="19" key="1">
    <citation type="submission" date="2016-01" db="EMBL/GenBank/DDBJ databases">
        <title>Draft genome of Chromobacterium sp. F49.</title>
        <authorList>
            <person name="Hong K.W."/>
        </authorList>
    </citation>
    <scope>NUCLEOTIDE SEQUENCE [LARGE SCALE GENOMIC DNA]</scope>
    <source>
        <strain evidence="19">CN10</strain>
    </source>
</reference>
<dbReference type="Proteomes" id="UP000076625">
    <property type="component" value="Unassembled WGS sequence"/>
</dbReference>
<evidence type="ECO:0000313" key="18">
    <source>
        <dbReference type="EMBL" id="KZE34487.1"/>
    </source>
</evidence>
<comment type="subcellular location">
    <subcellularLocation>
        <location evidence="2">Cell inner membrane</location>
        <topology evidence="2">Multi-pass membrane protein</topology>
    </subcellularLocation>
</comment>
<dbReference type="EC" id="2.7.13.3" evidence="3"/>
<dbReference type="Pfam" id="PF02518">
    <property type="entry name" value="HATPase_c"/>
    <property type="match status" value="1"/>
</dbReference>
<dbReference type="Pfam" id="PF00512">
    <property type="entry name" value="HisKA"/>
    <property type="match status" value="1"/>
</dbReference>
<evidence type="ECO:0000256" key="11">
    <source>
        <dbReference type="ARBA" id="ARBA00022840"/>
    </source>
</evidence>
<protein>
    <recommendedName>
        <fullName evidence="3">histidine kinase</fullName>
        <ecNumber evidence="3">2.7.13.3</ecNumber>
    </recommendedName>
</protein>
<evidence type="ECO:0000256" key="1">
    <source>
        <dbReference type="ARBA" id="ARBA00000085"/>
    </source>
</evidence>
<evidence type="ECO:0000259" key="16">
    <source>
        <dbReference type="PROSITE" id="PS50109"/>
    </source>
</evidence>
<evidence type="ECO:0000259" key="17">
    <source>
        <dbReference type="PROSITE" id="PS50885"/>
    </source>
</evidence>
<feature type="domain" description="Histidine kinase" evidence="16">
    <location>
        <begin position="245"/>
        <end position="443"/>
    </location>
</feature>
<dbReference type="CDD" id="cd06225">
    <property type="entry name" value="HAMP"/>
    <property type="match status" value="1"/>
</dbReference>
<evidence type="ECO:0000256" key="8">
    <source>
        <dbReference type="ARBA" id="ARBA00022692"/>
    </source>
</evidence>
<keyword evidence="11" id="KW-0067">ATP-binding</keyword>
<keyword evidence="10 18" id="KW-0418">Kinase</keyword>
<evidence type="ECO:0000256" key="15">
    <source>
        <dbReference type="SAM" id="Phobius"/>
    </source>
</evidence>
<sequence>MSARRAAPRAAHHAGGLFGRIALLLVVAVLASQAFTLWLTVRQREDLLAEQLYAQVVDTLADLEGMLDTIPRDERPAFLASYNRPGLPQLLPLDAAAGYDFRGQVPRLGMDLAARLASNLSEPVEVRWRQAGERRELWLAVQVVDTRYWLAMPLGRFLGPPLSPTLIASAVVACLALLAAFALAWRVTRPLSRLADASRQLADGVSPEPVEPAGPREIRAFTAQFNRMVAHLDAAASERRLMLAGLSHDLRTPLTRLKLALEMQPDNPDRPDMLDDIDELSRIVNQFIDFARSEEGGRMEWVSLAELADSVVGRFARAGLDVRLSREAEPELLADALALERLLSNLIDNARRYGATPITVTLAEGAGMAELTVHDCGRGIAPAARQAALAPFERLAPQRGHDGGSGLGLAIVSRVVQQHGGLLLFLDPPQGGFAIRVRLPLGRASSLPA</sequence>
<keyword evidence="13" id="KW-0902">Two-component regulatory system</keyword>
<comment type="catalytic activity">
    <reaction evidence="1">
        <text>ATP + protein L-histidine = ADP + protein N-phospho-L-histidine.</text>
        <dbReference type="EC" id="2.7.13.3"/>
    </reaction>
</comment>
<dbReference type="PANTHER" id="PTHR44936">
    <property type="entry name" value="SENSOR PROTEIN CREC"/>
    <property type="match status" value="1"/>
</dbReference>
<evidence type="ECO:0000256" key="14">
    <source>
        <dbReference type="ARBA" id="ARBA00023136"/>
    </source>
</evidence>
<comment type="caution">
    <text evidence="18">The sequence shown here is derived from an EMBL/GenBank/DDBJ whole genome shotgun (WGS) entry which is preliminary data.</text>
</comment>
<evidence type="ECO:0000256" key="2">
    <source>
        <dbReference type="ARBA" id="ARBA00004429"/>
    </source>
</evidence>
<feature type="transmembrane region" description="Helical" evidence="15">
    <location>
        <begin position="166"/>
        <end position="185"/>
    </location>
</feature>
<dbReference type="GO" id="GO:0005524">
    <property type="term" value="F:ATP binding"/>
    <property type="evidence" value="ECO:0007669"/>
    <property type="project" value="UniProtKB-KW"/>
</dbReference>
<dbReference type="STRING" id="1452487.AVW16_06205"/>
<evidence type="ECO:0000256" key="7">
    <source>
        <dbReference type="ARBA" id="ARBA00022679"/>
    </source>
</evidence>
<organism evidence="18 19">
    <name type="scientific">Crenobacter luteus</name>
    <dbReference type="NCBI Taxonomy" id="1452487"/>
    <lineage>
        <taxon>Bacteria</taxon>
        <taxon>Pseudomonadati</taxon>
        <taxon>Pseudomonadota</taxon>
        <taxon>Betaproteobacteria</taxon>
        <taxon>Neisseriales</taxon>
        <taxon>Neisseriaceae</taxon>
        <taxon>Crenobacter</taxon>
    </lineage>
</organism>
<evidence type="ECO:0000256" key="6">
    <source>
        <dbReference type="ARBA" id="ARBA00022553"/>
    </source>
</evidence>
<dbReference type="Gene3D" id="3.30.450.300">
    <property type="entry name" value="Sensor histidine kinase RisS, periplasmic domain"/>
    <property type="match status" value="1"/>
</dbReference>
<proteinExistence type="predicted"/>
<dbReference type="InterPro" id="IPR003660">
    <property type="entry name" value="HAMP_dom"/>
</dbReference>
<dbReference type="GO" id="GO:0005886">
    <property type="term" value="C:plasma membrane"/>
    <property type="evidence" value="ECO:0007669"/>
    <property type="project" value="UniProtKB-SubCell"/>
</dbReference>
<dbReference type="PANTHER" id="PTHR44936:SF5">
    <property type="entry name" value="SENSOR HISTIDINE KINASE ENVZ"/>
    <property type="match status" value="1"/>
</dbReference>
<keyword evidence="12 15" id="KW-1133">Transmembrane helix</keyword>
<feature type="transmembrane region" description="Helical" evidence="15">
    <location>
        <begin position="21"/>
        <end position="41"/>
    </location>
</feature>
<evidence type="ECO:0000256" key="4">
    <source>
        <dbReference type="ARBA" id="ARBA00022475"/>
    </source>
</evidence>
<dbReference type="InterPro" id="IPR003594">
    <property type="entry name" value="HATPase_dom"/>
</dbReference>
<keyword evidence="8 15" id="KW-0812">Transmembrane</keyword>
<evidence type="ECO:0000256" key="3">
    <source>
        <dbReference type="ARBA" id="ARBA00012438"/>
    </source>
</evidence>
<dbReference type="GO" id="GO:0000155">
    <property type="term" value="F:phosphorelay sensor kinase activity"/>
    <property type="evidence" value="ECO:0007669"/>
    <property type="project" value="InterPro"/>
</dbReference>
<evidence type="ECO:0000256" key="13">
    <source>
        <dbReference type="ARBA" id="ARBA00023012"/>
    </source>
</evidence>
<keyword evidence="4" id="KW-1003">Cell membrane</keyword>
<dbReference type="InterPro" id="IPR036097">
    <property type="entry name" value="HisK_dim/P_sf"/>
</dbReference>